<dbReference type="PANTHER" id="PTHR18952">
    <property type="entry name" value="CARBONIC ANHYDRASE"/>
    <property type="match status" value="1"/>
</dbReference>
<dbReference type="SUPFAM" id="SSF51069">
    <property type="entry name" value="Carbonic anhydrase"/>
    <property type="match status" value="1"/>
</dbReference>
<evidence type="ECO:0000313" key="3">
    <source>
        <dbReference type="EMBL" id="GMS93119.1"/>
    </source>
</evidence>
<feature type="non-terminal residue" evidence="3">
    <location>
        <position position="85"/>
    </location>
</feature>
<comment type="similarity">
    <text evidence="1">Belongs to the alpha-carbonic anhydrase family.</text>
</comment>
<dbReference type="EMBL" id="BTSX01000004">
    <property type="protein sequence ID" value="GMS93119.1"/>
    <property type="molecule type" value="Genomic_DNA"/>
</dbReference>
<keyword evidence="4" id="KW-1185">Reference proteome</keyword>
<dbReference type="InterPro" id="IPR036398">
    <property type="entry name" value="CA_dom_sf"/>
</dbReference>
<feature type="non-terminal residue" evidence="3">
    <location>
        <position position="1"/>
    </location>
</feature>
<dbReference type="PANTHER" id="PTHR18952:SF250">
    <property type="entry name" value="CARBONIC ANHYDRASE 5-RELATED"/>
    <property type="match status" value="1"/>
</dbReference>
<name>A0AAV5TFF3_9BILA</name>
<dbReference type="InterPro" id="IPR023561">
    <property type="entry name" value="Carbonic_anhydrase_a-class"/>
</dbReference>
<comment type="caution">
    <text evidence="3">The sequence shown here is derived from an EMBL/GenBank/DDBJ whole genome shotgun (WGS) entry which is preliminary data.</text>
</comment>
<dbReference type="PROSITE" id="PS51144">
    <property type="entry name" value="ALPHA_CA_2"/>
    <property type="match status" value="1"/>
</dbReference>
<reference evidence="3" key="1">
    <citation type="submission" date="2023-10" db="EMBL/GenBank/DDBJ databases">
        <title>Genome assembly of Pristionchus species.</title>
        <authorList>
            <person name="Yoshida K."/>
            <person name="Sommer R.J."/>
        </authorList>
    </citation>
    <scope>NUCLEOTIDE SEQUENCE</scope>
    <source>
        <strain evidence="3">RS0144</strain>
    </source>
</reference>
<evidence type="ECO:0000313" key="4">
    <source>
        <dbReference type="Proteomes" id="UP001432027"/>
    </source>
</evidence>
<dbReference type="Gene3D" id="3.10.200.10">
    <property type="entry name" value="Alpha carbonic anhydrase"/>
    <property type="match status" value="1"/>
</dbReference>
<dbReference type="GO" id="GO:0004089">
    <property type="term" value="F:carbonate dehydratase activity"/>
    <property type="evidence" value="ECO:0007669"/>
    <property type="project" value="InterPro"/>
</dbReference>
<accession>A0AAV5TFF3</accession>
<dbReference type="GO" id="GO:0008270">
    <property type="term" value="F:zinc ion binding"/>
    <property type="evidence" value="ECO:0007669"/>
    <property type="project" value="InterPro"/>
</dbReference>
<evidence type="ECO:0000259" key="2">
    <source>
        <dbReference type="PROSITE" id="PS51144"/>
    </source>
</evidence>
<gene>
    <name evidence="3" type="ORF">PENTCL1PPCAC_15294</name>
</gene>
<dbReference type="Pfam" id="PF00194">
    <property type="entry name" value="Carb_anhydrase"/>
    <property type="match status" value="1"/>
</dbReference>
<protein>
    <recommendedName>
        <fullName evidence="2">Alpha-carbonic anhydrase domain-containing protein</fullName>
    </recommendedName>
</protein>
<dbReference type="Proteomes" id="UP001432027">
    <property type="component" value="Unassembled WGS sequence"/>
</dbReference>
<dbReference type="AlphaFoldDB" id="A0AAV5TFF3"/>
<dbReference type="InterPro" id="IPR001148">
    <property type="entry name" value="CA_dom"/>
</dbReference>
<feature type="domain" description="Alpha-carbonic anhydrase" evidence="2">
    <location>
        <begin position="1"/>
        <end position="85"/>
    </location>
</feature>
<proteinExistence type="inferred from homology"/>
<evidence type="ECO:0000256" key="1">
    <source>
        <dbReference type="ARBA" id="ARBA00010718"/>
    </source>
</evidence>
<dbReference type="GO" id="GO:0005737">
    <property type="term" value="C:cytoplasm"/>
    <property type="evidence" value="ECO:0007669"/>
    <property type="project" value="TreeGrafter"/>
</dbReference>
<sequence>NFKVVAVFLVIGESDESLVSITQKLNDVTYSGNITEIARIRLRYLLPSFTDAFYRYEGSLTTPLCNEAVQWLVLAEPSSMTRHQV</sequence>
<organism evidence="3 4">
    <name type="scientific">Pristionchus entomophagus</name>
    <dbReference type="NCBI Taxonomy" id="358040"/>
    <lineage>
        <taxon>Eukaryota</taxon>
        <taxon>Metazoa</taxon>
        <taxon>Ecdysozoa</taxon>
        <taxon>Nematoda</taxon>
        <taxon>Chromadorea</taxon>
        <taxon>Rhabditida</taxon>
        <taxon>Rhabditina</taxon>
        <taxon>Diplogasteromorpha</taxon>
        <taxon>Diplogasteroidea</taxon>
        <taxon>Neodiplogasteridae</taxon>
        <taxon>Pristionchus</taxon>
    </lineage>
</organism>